<evidence type="ECO:0000256" key="1">
    <source>
        <dbReference type="SAM" id="MobiDB-lite"/>
    </source>
</evidence>
<evidence type="ECO:0000313" key="2">
    <source>
        <dbReference type="EMBL" id="SNT29501.1"/>
    </source>
</evidence>
<gene>
    <name evidence="2" type="ORF">SAMN05421770_10711</name>
</gene>
<dbReference type="EMBL" id="FZOU01000007">
    <property type="protein sequence ID" value="SNT29501.1"/>
    <property type="molecule type" value="Genomic_DNA"/>
</dbReference>
<feature type="region of interest" description="Disordered" evidence="1">
    <location>
        <begin position="1"/>
        <end position="50"/>
    </location>
</feature>
<accession>A0A239LG99</accession>
<feature type="compositionally biased region" description="Pro residues" evidence="1">
    <location>
        <begin position="24"/>
        <end position="38"/>
    </location>
</feature>
<keyword evidence="3" id="KW-1185">Reference proteome</keyword>
<name>A0A239LG99_9BACT</name>
<sequence length="50" mass="5392">MPETPKKPTIATPEGDNEFAPDQPLTPVPDPIATPPGSKPDVYRQPAPRE</sequence>
<protein>
    <submittedName>
        <fullName evidence="2">Uncharacterized protein</fullName>
    </submittedName>
</protein>
<reference evidence="2 3" key="1">
    <citation type="submission" date="2017-06" db="EMBL/GenBank/DDBJ databases">
        <authorList>
            <person name="Kim H.J."/>
            <person name="Triplett B.A."/>
        </authorList>
    </citation>
    <scope>NUCLEOTIDE SEQUENCE [LARGE SCALE GENOMIC DNA]</scope>
    <source>
        <strain evidence="2 3">DSM 18704</strain>
    </source>
</reference>
<evidence type="ECO:0000313" key="3">
    <source>
        <dbReference type="Proteomes" id="UP000198356"/>
    </source>
</evidence>
<proteinExistence type="predicted"/>
<organism evidence="2 3">
    <name type="scientific">Granulicella rosea</name>
    <dbReference type="NCBI Taxonomy" id="474952"/>
    <lineage>
        <taxon>Bacteria</taxon>
        <taxon>Pseudomonadati</taxon>
        <taxon>Acidobacteriota</taxon>
        <taxon>Terriglobia</taxon>
        <taxon>Terriglobales</taxon>
        <taxon>Acidobacteriaceae</taxon>
        <taxon>Granulicella</taxon>
    </lineage>
</organism>
<dbReference type="AlphaFoldDB" id="A0A239LG99"/>
<dbReference type="Proteomes" id="UP000198356">
    <property type="component" value="Unassembled WGS sequence"/>
</dbReference>
<dbReference type="RefSeq" id="WP_176441828.1">
    <property type="nucleotide sequence ID" value="NZ_FZOU01000007.1"/>
</dbReference>